<accession>A0A084JNH0</accession>
<dbReference type="RefSeq" id="WP_038279503.1">
    <property type="nucleotide sequence ID" value="NZ_JPME01000010.1"/>
</dbReference>
<dbReference type="InterPro" id="IPR032710">
    <property type="entry name" value="NTF2-like_dom_sf"/>
</dbReference>
<gene>
    <name evidence="2" type="ORF">IO98_06885</name>
</gene>
<organism evidence="2 3">
    <name type="scientific">Lacrimispora celerecrescens</name>
    <dbReference type="NCBI Taxonomy" id="29354"/>
    <lineage>
        <taxon>Bacteria</taxon>
        <taxon>Bacillati</taxon>
        <taxon>Bacillota</taxon>
        <taxon>Clostridia</taxon>
        <taxon>Lachnospirales</taxon>
        <taxon>Lachnospiraceae</taxon>
        <taxon>Lacrimispora</taxon>
    </lineage>
</organism>
<dbReference type="AlphaFoldDB" id="A0A084JNH0"/>
<dbReference type="Pfam" id="PF12680">
    <property type="entry name" value="SnoaL_2"/>
    <property type="match status" value="1"/>
</dbReference>
<keyword evidence="3" id="KW-1185">Reference proteome</keyword>
<sequence length="123" mass="14738">MWKKILVENYFQAWIEKDADMLKTIFSDEIIYSECYGPEYHGIQQVLKWFVDWNKAGTVLEWSMKRFVSEGNTTVVEWYFKCDYNNVIDGFDGVSIIDFDGNKKIKVLKEFQSKAEHYFPYEE</sequence>
<dbReference type="OrthoDB" id="4203328at2"/>
<name>A0A084JNH0_9FIRM</name>
<dbReference type="Proteomes" id="UP000028525">
    <property type="component" value="Unassembled WGS sequence"/>
</dbReference>
<feature type="domain" description="SnoaL-like" evidence="1">
    <location>
        <begin position="7"/>
        <end position="102"/>
    </location>
</feature>
<dbReference type="STRING" id="29354.IO98_06885"/>
<protein>
    <recommendedName>
        <fullName evidence="1">SnoaL-like domain-containing protein</fullName>
    </recommendedName>
</protein>
<evidence type="ECO:0000259" key="1">
    <source>
        <dbReference type="Pfam" id="PF12680"/>
    </source>
</evidence>
<dbReference type="InterPro" id="IPR037401">
    <property type="entry name" value="SnoaL-like"/>
</dbReference>
<dbReference type="SUPFAM" id="SSF54427">
    <property type="entry name" value="NTF2-like"/>
    <property type="match status" value="1"/>
</dbReference>
<dbReference type="Gene3D" id="3.10.450.50">
    <property type="match status" value="1"/>
</dbReference>
<reference evidence="2 3" key="1">
    <citation type="submission" date="2014-07" db="EMBL/GenBank/DDBJ databases">
        <title>Draft genome of Clostridium celerecrescens 152B isolated from sediments associated with methane hydrate from Krishna Godavari basin.</title>
        <authorList>
            <person name="Honkalas V.S."/>
            <person name="Dabir A.P."/>
            <person name="Arora P."/>
            <person name="Dhakephalkar P.K."/>
        </authorList>
    </citation>
    <scope>NUCLEOTIDE SEQUENCE [LARGE SCALE GENOMIC DNA]</scope>
    <source>
        <strain evidence="2 3">152B</strain>
    </source>
</reference>
<proteinExistence type="predicted"/>
<evidence type="ECO:0000313" key="2">
    <source>
        <dbReference type="EMBL" id="KEZ90504.1"/>
    </source>
</evidence>
<dbReference type="EMBL" id="JPME01000010">
    <property type="protein sequence ID" value="KEZ90504.1"/>
    <property type="molecule type" value="Genomic_DNA"/>
</dbReference>
<evidence type="ECO:0000313" key="3">
    <source>
        <dbReference type="Proteomes" id="UP000028525"/>
    </source>
</evidence>
<comment type="caution">
    <text evidence="2">The sequence shown here is derived from an EMBL/GenBank/DDBJ whole genome shotgun (WGS) entry which is preliminary data.</text>
</comment>